<evidence type="ECO:0000313" key="4">
    <source>
        <dbReference type="Proteomes" id="UP000503011"/>
    </source>
</evidence>
<dbReference type="Pfam" id="PF19803">
    <property type="entry name" value="DUF6286"/>
    <property type="match status" value="1"/>
</dbReference>
<reference evidence="3 4" key="1">
    <citation type="submission" date="2020-03" db="EMBL/GenBank/DDBJ databases">
        <title>Whole genome shotgun sequence of Phytohabitans suffuscus NBRC 105367.</title>
        <authorList>
            <person name="Komaki H."/>
            <person name="Tamura T."/>
        </authorList>
    </citation>
    <scope>NUCLEOTIDE SEQUENCE [LARGE SCALE GENOMIC DNA]</scope>
    <source>
        <strain evidence="3 4">NBRC 105367</strain>
    </source>
</reference>
<evidence type="ECO:0000313" key="3">
    <source>
        <dbReference type="EMBL" id="BCB82942.1"/>
    </source>
</evidence>
<dbReference type="RefSeq" id="WP_173152848.1">
    <property type="nucleotide sequence ID" value="NZ_AP022871.1"/>
</dbReference>
<organism evidence="3 4">
    <name type="scientific">Phytohabitans suffuscus</name>
    <dbReference type="NCBI Taxonomy" id="624315"/>
    <lineage>
        <taxon>Bacteria</taxon>
        <taxon>Bacillati</taxon>
        <taxon>Actinomycetota</taxon>
        <taxon>Actinomycetes</taxon>
        <taxon>Micromonosporales</taxon>
        <taxon>Micromonosporaceae</taxon>
    </lineage>
</organism>
<keyword evidence="1" id="KW-0472">Membrane</keyword>
<dbReference type="InterPro" id="IPR046253">
    <property type="entry name" value="DUF6286"/>
</dbReference>
<proteinExistence type="predicted"/>
<name>A0A6F8YA03_9ACTN</name>
<feature type="domain" description="DUF6286" evidence="2">
    <location>
        <begin position="67"/>
        <end position="158"/>
    </location>
</feature>
<sequence>MPVVNRIASLLLGLALLAAGLLAIVEAALVALDRPAIWIPRDAWYTRLTTTGWRDNVVLIVAVVAGAVGLLILLTQLRPWPPDRVKVGVDGWYVQRRSVEHRLAAAADQVPGVHDAKARVRGSAKRWRAAVKATGDRDARPDVEEAVRAELERMAAADTRVGVSLARARRVT</sequence>
<evidence type="ECO:0000256" key="1">
    <source>
        <dbReference type="SAM" id="Phobius"/>
    </source>
</evidence>
<keyword evidence="1" id="KW-1133">Transmembrane helix</keyword>
<dbReference type="Proteomes" id="UP000503011">
    <property type="component" value="Chromosome"/>
</dbReference>
<keyword evidence="4" id="KW-1185">Reference proteome</keyword>
<evidence type="ECO:0000259" key="2">
    <source>
        <dbReference type="Pfam" id="PF19803"/>
    </source>
</evidence>
<accession>A0A6F8YA03</accession>
<reference evidence="3 4" key="2">
    <citation type="submission" date="2020-03" db="EMBL/GenBank/DDBJ databases">
        <authorList>
            <person name="Ichikawa N."/>
            <person name="Kimura A."/>
            <person name="Kitahashi Y."/>
            <person name="Uohara A."/>
        </authorList>
    </citation>
    <scope>NUCLEOTIDE SEQUENCE [LARGE SCALE GENOMIC DNA]</scope>
    <source>
        <strain evidence="3 4">NBRC 105367</strain>
    </source>
</reference>
<dbReference type="AlphaFoldDB" id="A0A6F8YA03"/>
<gene>
    <name evidence="3" type="ORF">Psuf_002550</name>
</gene>
<dbReference type="EMBL" id="AP022871">
    <property type="protein sequence ID" value="BCB82942.1"/>
    <property type="molecule type" value="Genomic_DNA"/>
</dbReference>
<feature type="transmembrane region" description="Helical" evidence="1">
    <location>
        <begin position="57"/>
        <end position="77"/>
    </location>
</feature>
<protein>
    <recommendedName>
        <fullName evidence="2">DUF6286 domain-containing protein</fullName>
    </recommendedName>
</protein>
<dbReference type="KEGG" id="psuu:Psuf_002550"/>
<keyword evidence="1" id="KW-0812">Transmembrane</keyword>